<protein>
    <submittedName>
        <fullName evidence="2">Uncharacterized protein</fullName>
    </submittedName>
</protein>
<feature type="region of interest" description="Disordered" evidence="1">
    <location>
        <begin position="1"/>
        <end position="129"/>
    </location>
</feature>
<accession>A0A833YQK4</accession>
<evidence type="ECO:0000256" key="1">
    <source>
        <dbReference type="SAM" id="MobiDB-lite"/>
    </source>
</evidence>
<sequence length="129" mass="13380">MNASLFKPAPVGPGVCHGGLRQHPTPRRSTSAGGWVHPATPRPLEGRHHPPWDEVGPLCRISSVSSSAEDQDPRAGRLPGARGSCSQDPRNTVKSPPGSSPSQCRPANPGPSPPTSSMGLPPQGPIQLP</sequence>
<proteinExistence type="predicted"/>
<evidence type="ECO:0000313" key="2">
    <source>
        <dbReference type="EMBL" id="KAF6078323.1"/>
    </source>
</evidence>
<dbReference type="AlphaFoldDB" id="A0A833YQK4"/>
<gene>
    <name evidence="2" type="ORF">HJG60_009173</name>
</gene>
<comment type="caution">
    <text evidence="2">The sequence shown here is derived from an EMBL/GenBank/DDBJ whole genome shotgun (WGS) entry which is preliminary data.</text>
</comment>
<reference evidence="2 3" key="1">
    <citation type="journal article" date="2020" name="Nature">
        <title>Six reference-quality genomes reveal evolution of bat adaptations.</title>
        <authorList>
            <person name="Jebb D."/>
            <person name="Huang Z."/>
            <person name="Pippel M."/>
            <person name="Hughes G.M."/>
            <person name="Lavrichenko K."/>
            <person name="Devanna P."/>
            <person name="Winkler S."/>
            <person name="Jermiin L.S."/>
            <person name="Skirmuntt E.C."/>
            <person name="Katzourakis A."/>
            <person name="Burkitt-Gray L."/>
            <person name="Ray D.A."/>
            <person name="Sullivan K.A.M."/>
            <person name="Roscito J.G."/>
            <person name="Kirilenko B.M."/>
            <person name="Davalos L.M."/>
            <person name="Corthals A.P."/>
            <person name="Power M.L."/>
            <person name="Jones G."/>
            <person name="Ransome R.D."/>
            <person name="Dechmann D.K.N."/>
            <person name="Locatelli A.G."/>
            <person name="Puechmaille S.J."/>
            <person name="Fedrigo O."/>
            <person name="Jarvis E.D."/>
            <person name="Hiller M."/>
            <person name="Vernes S.C."/>
            <person name="Myers E.W."/>
            <person name="Teeling E.C."/>
        </authorList>
    </citation>
    <scope>NUCLEOTIDE SEQUENCE [LARGE SCALE GENOMIC DNA]</scope>
    <source>
        <strain evidence="2">Bat1K_MPI-CBG_1</strain>
    </source>
</reference>
<evidence type="ECO:0000313" key="3">
    <source>
        <dbReference type="Proteomes" id="UP000664940"/>
    </source>
</evidence>
<name>A0A833YQK4_9CHIR</name>
<dbReference type="EMBL" id="JABVXQ010000014">
    <property type="protein sequence ID" value="KAF6078323.1"/>
    <property type="molecule type" value="Genomic_DNA"/>
</dbReference>
<dbReference type="Proteomes" id="UP000664940">
    <property type="component" value="Unassembled WGS sequence"/>
</dbReference>
<organism evidence="2 3">
    <name type="scientific">Phyllostomus discolor</name>
    <name type="common">pale spear-nosed bat</name>
    <dbReference type="NCBI Taxonomy" id="89673"/>
    <lineage>
        <taxon>Eukaryota</taxon>
        <taxon>Metazoa</taxon>
        <taxon>Chordata</taxon>
        <taxon>Craniata</taxon>
        <taxon>Vertebrata</taxon>
        <taxon>Euteleostomi</taxon>
        <taxon>Mammalia</taxon>
        <taxon>Eutheria</taxon>
        <taxon>Laurasiatheria</taxon>
        <taxon>Chiroptera</taxon>
        <taxon>Yangochiroptera</taxon>
        <taxon>Phyllostomidae</taxon>
        <taxon>Phyllostominae</taxon>
        <taxon>Phyllostomus</taxon>
    </lineage>
</organism>
<feature type="compositionally biased region" description="Polar residues" evidence="1">
    <location>
        <begin position="84"/>
        <end position="94"/>
    </location>
</feature>